<protein>
    <submittedName>
        <fullName evidence="8">SusC/RagA family TonB-linked outer membrane protein</fullName>
    </submittedName>
</protein>
<evidence type="ECO:0000256" key="7">
    <source>
        <dbReference type="PROSITE-ProRule" id="PRU01360"/>
    </source>
</evidence>
<proteinExistence type="inferred from homology"/>
<dbReference type="Proteomes" id="UP000323717">
    <property type="component" value="Unassembled WGS sequence"/>
</dbReference>
<keyword evidence="3 7" id="KW-1134">Transmembrane beta strand</keyword>
<sequence length="710" mass="79005">DEMEAYKNGSKGIDWQNLMLQTGISQDYKLGISGGTAKNKYLISANVLNMTAMTITTKYQRAQLRINLDNELTKWLTLSTKINASRTHSHNGGIDIMNFLNYSPTMEMKDPVTGVYNMDPYNSVNGNPYGARVANYGDSYVYALNTNMDLTFKIMKGLTLSVQGAANYSHVPSYSFTSSLAKPGQISGMENASRMNLFWQNTNNVTYNTSFGDHHLTATAVFEASGAEGRNLKLTGSDLANEFVGYWNAKNAKTRDGENGYSAEAIVSGLGRIMYNYKGKYMLTGTFRADGSSKFQKKNKWGYFPSVAVAWDVAKENFMSKQNIVQQLKLRASFGVVGNQSIGAYTTLGMLAPTNYDGYGSDAIHTGYWTGNLATPDVTWESTYQYNIGLDASVLDGRLSFTAEWFRKDTKDLLLRKPAPQYNGGGSFWVNQGEVRNSGVEFTITATPLTDKDIFGWETSLNASYLKNKIIDLAGSDFIVGENYTSIGGGPIQIKKVGYPIGSFYLYEWANFNDQGANLYKHQSNGSLTTNPGADDLVTKGQAEPNWTFGWNNTFTWKNWTLNLFINAALGQDRLNVSRYAMGSMTGVYRFISLSDAYYKSWDKVANKADAVYASHKNSDNRNYPDSDFWLEDASFVKLKNISLTYNIPKKITKVADIQLSVSAQNLFTLTKYTGMDPEVYSESDYGFNGVDMGSYPVPRTFTFGMKLNF</sequence>
<evidence type="ECO:0000256" key="4">
    <source>
        <dbReference type="ARBA" id="ARBA00022692"/>
    </source>
</evidence>
<comment type="caution">
    <text evidence="8">The sequence shown here is derived from an EMBL/GenBank/DDBJ whole genome shotgun (WGS) entry which is preliminary data.</text>
</comment>
<dbReference type="AlphaFoldDB" id="A0A5M5BXD5"/>
<evidence type="ECO:0000256" key="5">
    <source>
        <dbReference type="ARBA" id="ARBA00023136"/>
    </source>
</evidence>
<dbReference type="SUPFAM" id="SSF56935">
    <property type="entry name" value="Porins"/>
    <property type="match status" value="1"/>
</dbReference>
<reference evidence="8 9" key="1">
    <citation type="journal article" date="2019" name="Nat. Med.">
        <title>A library of human gut bacterial isolates paired with longitudinal multiomics data enables mechanistic microbiome research.</title>
        <authorList>
            <person name="Poyet M."/>
            <person name="Groussin M."/>
            <person name="Gibbons S.M."/>
            <person name="Avila-Pacheco J."/>
            <person name="Jiang X."/>
            <person name="Kearney S.M."/>
            <person name="Perrotta A.R."/>
            <person name="Berdy B."/>
            <person name="Zhao S."/>
            <person name="Lieberman T.D."/>
            <person name="Swanson P.K."/>
            <person name="Smith M."/>
            <person name="Roesemann S."/>
            <person name="Alexander J.E."/>
            <person name="Rich S.A."/>
            <person name="Livny J."/>
            <person name="Vlamakis H."/>
            <person name="Clish C."/>
            <person name="Bullock K."/>
            <person name="Deik A."/>
            <person name="Scott J."/>
            <person name="Pierce K.A."/>
            <person name="Xavier R.J."/>
            <person name="Alm E.J."/>
        </authorList>
    </citation>
    <scope>NUCLEOTIDE SEQUENCE [LARGE SCALE GENOMIC DNA]</scope>
    <source>
        <strain evidence="8 9">BIOML-A163</strain>
    </source>
</reference>
<evidence type="ECO:0000313" key="8">
    <source>
        <dbReference type="EMBL" id="KAA3943209.1"/>
    </source>
</evidence>
<evidence type="ECO:0000256" key="3">
    <source>
        <dbReference type="ARBA" id="ARBA00022452"/>
    </source>
</evidence>
<accession>A0A5M5BXD5</accession>
<evidence type="ECO:0000256" key="6">
    <source>
        <dbReference type="ARBA" id="ARBA00023237"/>
    </source>
</evidence>
<feature type="non-terminal residue" evidence="8">
    <location>
        <position position="1"/>
    </location>
</feature>
<comment type="subcellular location">
    <subcellularLocation>
        <location evidence="1 7">Cell outer membrane</location>
        <topology evidence="1 7">Multi-pass membrane protein</topology>
    </subcellularLocation>
</comment>
<name>A0A5M5BXD5_BACOV</name>
<keyword evidence="4 7" id="KW-0812">Transmembrane</keyword>
<dbReference type="GO" id="GO:0009279">
    <property type="term" value="C:cell outer membrane"/>
    <property type="evidence" value="ECO:0007669"/>
    <property type="project" value="UniProtKB-SubCell"/>
</dbReference>
<dbReference type="InterPro" id="IPR039426">
    <property type="entry name" value="TonB-dep_rcpt-like"/>
</dbReference>
<keyword evidence="5 7" id="KW-0472">Membrane</keyword>
<gene>
    <name evidence="8" type="ORF">F3D71_21925</name>
</gene>
<keyword evidence="6 7" id="KW-0998">Cell outer membrane</keyword>
<dbReference type="Gene3D" id="2.40.170.20">
    <property type="entry name" value="TonB-dependent receptor, beta-barrel domain"/>
    <property type="match status" value="1"/>
</dbReference>
<dbReference type="NCBIfam" id="TIGR04056">
    <property type="entry name" value="OMP_RagA_SusC"/>
    <property type="match status" value="1"/>
</dbReference>
<evidence type="ECO:0000256" key="1">
    <source>
        <dbReference type="ARBA" id="ARBA00004571"/>
    </source>
</evidence>
<dbReference type="PROSITE" id="PS52016">
    <property type="entry name" value="TONB_DEPENDENT_REC_3"/>
    <property type="match status" value="1"/>
</dbReference>
<dbReference type="InterPro" id="IPR036942">
    <property type="entry name" value="Beta-barrel_TonB_sf"/>
</dbReference>
<organism evidence="8 9">
    <name type="scientific">Bacteroides ovatus</name>
    <dbReference type="NCBI Taxonomy" id="28116"/>
    <lineage>
        <taxon>Bacteria</taxon>
        <taxon>Pseudomonadati</taxon>
        <taxon>Bacteroidota</taxon>
        <taxon>Bacteroidia</taxon>
        <taxon>Bacteroidales</taxon>
        <taxon>Bacteroidaceae</taxon>
        <taxon>Bacteroides</taxon>
    </lineage>
</organism>
<evidence type="ECO:0000313" key="9">
    <source>
        <dbReference type="Proteomes" id="UP000323717"/>
    </source>
</evidence>
<keyword evidence="2 7" id="KW-0813">Transport</keyword>
<dbReference type="InterPro" id="IPR023996">
    <property type="entry name" value="TonB-dep_OMP_SusC/RagA"/>
</dbReference>
<comment type="similarity">
    <text evidence="7">Belongs to the TonB-dependent receptor family.</text>
</comment>
<dbReference type="EMBL" id="VWLE01000425">
    <property type="protein sequence ID" value="KAA3943209.1"/>
    <property type="molecule type" value="Genomic_DNA"/>
</dbReference>
<evidence type="ECO:0000256" key="2">
    <source>
        <dbReference type="ARBA" id="ARBA00022448"/>
    </source>
</evidence>